<proteinExistence type="predicted"/>
<evidence type="ECO:0000313" key="11">
    <source>
        <dbReference type="Proteomes" id="UP000433483"/>
    </source>
</evidence>
<evidence type="ECO:0000313" key="3">
    <source>
        <dbReference type="EMBL" id="KAE9093391.1"/>
    </source>
</evidence>
<accession>A0A6A3F0R6</accession>
<evidence type="ECO:0000313" key="9">
    <source>
        <dbReference type="EMBL" id="KAE9312621.1"/>
    </source>
</evidence>
<dbReference type="EMBL" id="QXGD01000571">
    <property type="protein sequence ID" value="KAE9233488.1"/>
    <property type="molecule type" value="Genomic_DNA"/>
</dbReference>
<dbReference type="Proteomes" id="UP000440367">
    <property type="component" value="Unassembled WGS sequence"/>
</dbReference>
<evidence type="ECO:0000313" key="18">
    <source>
        <dbReference type="Proteomes" id="UP000488956"/>
    </source>
</evidence>
<dbReference type="EMBL" id="QXGA01002696">
    <property type="protein sequence ID" value="KAE9093391.1"/>
    <property type="molecule type" value="Genomic_DNA"/>
</dbReference>
<protein>
    <recommendedName>
        <fullName evidence="19">Reverse transcriptase Ty1/copia-type domain-containing protein</fullName>
    </recommendedName>
</protein>
<dbReference type="Proteomes" id="UP000460718">
    <property type="component" value="Unassembled WGS sequence"/>
</dbReference>
<evidence type="ECO:0000313" key="2">
    <source>
        <dbReference type="EMBL" id="KAE9008587.1"/>
    </source>
</evidence>
<reference evidence="10 11" key="1">
    <citation type="submission" date="2018-08" db="EMBL/GenBank/DDBJ databases">
        <title>Genomic investigation of the strawberry pathogen Phytophthora fragariae indicates pathogenicity is determined by transcriptional variation in three key races.</title>
        <authorList>
            <person name="Adams T.M."/>
            <person name="Armitage A.D."/>
            <person name="Sobczyk M.K."/>
            <person name="Bates H.J."/>
            <person name="Dunwell J.M."/>
            <person name="Nellist C.F."/>
            <person name="Harrison R.J."/>
        </authorList>
    </citation>
    <scope>NUCLEOTIDE SEQUENCE [LARGE SCALE GENOMIC DNA]</scope>
    <source>
        <strain evidence="9 12">A4</strain>
        <strain evidence="7 13">BC-1</strain>
        <strain evidence="8 17">BC-23</strain>
        <strain evidence="6 11">NOV-27</strain>
        <strain evidence="3 14">NOV-5</strain>
        <strain evidence="4 15">NOV-71</strain>
        <strain evidence="1 10">NOV-9</strain>
        <strain evidence="5 18">ONT-3</strain>
        <strain evidence="2 16">SCRP245</strain>
    </source>
</reference>
<keyword evidence="11" id="KW-1185">Reference proteome</keyword>
<evidence type="ECO:0000313" key="7">
    <source>
        <dbReference type="EMBL" id="KAE9233488.1"/>
    </source>
</evidence>
<dbReference type="EMBL" id="QXGC01000424">
    <property type="protein sequence ID" value="KAE9236230.1"/>
    <property type="molecule type" value="Genomic_DNA"/>
</dbReference>
<sequence>MATKGNYKIKGVDSKYHKVRDLYERGDFAVRYCPTTDMLADIFTKPLGATQFSKLRERFNVVPLPRTDGSAK</sequence>
<evidence type="ECO:0000313" key="16">
    <source>
        <dbReference type="Proteomes" id="UP000460718"/>
    </source>
</evidence>
<gene>
    <name evidence="9" type="ORF">PF001_g9136</name>
    <name evidence="7" type="ORF">PF002_g12061</name>
    <name evidence="8" type="ORF">PF004_g8906</name>
    <name evidence="6" type="ORF">PF005_g10546</name>
    <name evidence="3" type="ORF">PF006_g24451</name>
    <name evidence="4" type="ORF">PF007_g10887</name>
    <name evidence="1" type="ORF">PF009_g11907</name>
    <name evidence="5" type="ORF">PF010_g9210</name>
    <name evidence="2" type="ORF">PF011_g10643</name>
</gene>
<dbReference type="EMBL" id="QXGE01000433">
    <property type="protein sequence ID" value="KAE9312621.1"/>
    <property type="molecule type" value="Genomic_DNA"/>
</dbReference>
<evidence type="ECO:0000313" key="5">
    <source>
        <dbReference type="EMBL" id="KAE9115749.1"/>
    </source>
</evidence>
<organism evidence="1 10">
    <name type="scientific">Phytophthora fragariae</name>
    <dbReference type="NCBI Taxonomy" id="53985"/>
    <lineage>
        <taxon>Eukaryota</taxon>
        <taxon>Sar</taxon>
        <taxon>Stramenopiles</taxon>
        <taxon>Oomycota</taxon>
        <taxon>Peronosporomycetes</taxon>
        <taxon>Peronosporales</taxon>
        <taxon>Peronosporaceae</taxon>
        <taxon>Phytophthora</taxon>
    </lineage>
</organism>
<name>A0A6A3F0R6_9STRA</name>
<comment type="caution">
    <text evidence="1">The sequence shown here is derived from an EMBL/GenBank/DDBJ whole genome shotgun (WGS) entry which is preliminary data.</text>
</comment>
<dbReference type="AlphaFoldDB" id="A0A6A3F0R6"/>
<dbReference type="EMBL" id="QXGF01000578">
    <property type="protein sequence ID" value="KAE8938206.1"/>
    <property type="molecule type" value="Genomic_DNA"/>
</dbReference>
<dbReference type="OrthoDB" id="121146at2759"/>
<evidence type="ECO:0000313" key="12">
    <source>
        <dbReference type="Proteomes" id="UP000437068"/>
    </source>
</evidence>
<evidence type="ECO:0000313" key="13">
    <source>
        <dbReference type="Proteomes" id="UP000440367"/>
    </source>
</evidence>
<evidence type="ECO:0000313" key="15">
    <source>
        <dbReference type="Proteomes" id="UP000441208"/>
    </source>
</evidence>
<evidence type="ECO:0000313" key="4">
    <source>
        <dbReference type="EMBL" id="KAE9112968.1"/>
    </source>
</evidence>
<dbReference type="Proteomes" id="UP000433483">
    <property type="component" value="Unassembled WGS sequence"/>
</dbReference>
<evidence type="ECO:0000313" key="14">
    <source>
        <dbReference type="Proteomes" id="UP000440732"/>
    </source>
</evidence>
<evidence type="ECO:0008006" key="19">
    <source>
        <dbReference type="Google" id="ProtNLM"/>
    </source>
</evidence>
<evidence type="ECO:0000313" key="8">
    <source>
        <dbReference type="EMBL" id="KAE9236230.1"/>
    </source>
</evidence>
<evidence type="ECO:0000313" key="10">
    <source>
        <dbReference type="Proteomes" id="UP000429523"/>
    </source>
</evidence>
<evidence type="ECO:0000313" key="1">
    <source>
        <dbReference type="EMBL" id="KAE8938206.1"/>
    </source>
</evidence>
<dbReference type="Proteomes" id="UP000437068">
    <property type="component" value="Unassembled WGS sequence"/>
</dbReference>
<dbReference type="Proteomes" id="UP000476176">
    <property type="component" value="Unassembled WGS sequence"/>
</dbReference>
<dbReference type="Proteomes" id="UP000429523">
    <property type="component" value="Unassembled WGS sequence"/>
</dbReference>
<dbReference type="EMBL" id="QXGB01000504">
    <property type="protein sequence ID" value="KAE9212542.1"/>
    <property type="molecule type" value="Genomic_DNA"/>
</dbReference>
<evidence type="ECO:0000313" key="17">
    <source>
        <dbReference type="Proteomes" id="UP000476176"/>
    </source>
</evidence>
<dbReference type="EMBL" id="QXFZ01000530">
    <property type="protein sequence ID" value="KAE9112968.1"/>
    <property type="molecule type" value="Genomic_DNA"/>
</dbReference>
<dbReference type="EMBL" id="QXFW01000563">
    <property type="protein sequence ID" value="KAE9008587.1"/>
    <property type="molecule type" value="Genomic_DNA"/>
</dbReference>
<dbReference type="Proteomes" id="UP000488956">
    <property type="component" value="Unassembled WGS sequence"/>
</dbReference>
<dbReference type="EMBL" id="QXFX01000436">
    <property type="protein sequence ID" value="KAE9115749.1"/>
    <property type="molecule type" value="Genomic_DNA"/>
</dbReference>
<dbReference type="Proteomes" id="UP000440732">
    <property type="component" value="Unassembled WGS sequence"/>
</dbReference>
<evidence type="ECO:0000313" key="6">
    <source>
        <dbReference type="EMBL" id="KAE9212542.1"/>
    </source>
</evidence>
<dbReference type="Proteomes" id="UP000441208">
    <property type="component" value="Unassembled WGS sequence"/>
</dbReference>